<organism evidence="2 3">
    <name type="scientific">Acaulospora morrowiae</name>
    <dbReference type="NCBI Taxonomy" id="94023"/>
    <lineage>
        <taxon>Eukaryota</taxon>
        <taxon>Fungi</taxon>
        <taxon>Fungi incertae sedis</taxon>
        <taxon>Mucoromycota</taxon>
        <taxon>Glomeromycotina</taxon>
        <taxon>Glomeromycetes</taxon>
        <taxon>Diversisporales</taxon>
        <taxon>Acaulosporaceae</taxon>
        <taxon>Acaulospora</taxon>
    </lineage>
</organism>
<accession>A0A9N8W3M0</accession>
<evidence type="ECO:0000256" key="1">
    <source>
        <dbReference type="SAM" id="MobiDB-lite"/>
    </source>
</evidence>
<name>A0A9N8W3M0_9GLOM</name>
<sequence length="226" mass="25803">MFSKQGNENGNESLGNNNNQIGQNQVNLILRELINAMCNTGADTKNASLEVSISVLTQQVQELVAHYAKLVITTTIQPGHRMRTKLDLQDIMCYKSEMEAQYVEIMEDENEINDDPGITSPRRDQQREPDPAHERETKYPNDDEPADLKEELDEILDEDVKDMEEYYTKDTGREEVTFPEELSSPAAYLSQIEKLPTIITEYKEIVTMEGIEQIEVSEKLGSEKQD</sequence>
<dbReference type="EMBL" id="CAJVPV010000718">
    <property type="protein sequence ID" value="CAG8470941.1"/>
    <property type="molecule type" value="Genomic_DNA"/>
</dbReference>
<keyword evidence="3" id="KW-1185">Reference proteome</keyword>
<gene>
    <name evidence="2" type="ORF">AMORRO_LOCUS1852</name>
</gene>
<protein>
    <submittedName>
        <fullName evidence="2">5505_t:CDS:1</fullName>
    </submittedName>
</protein>
<reference evidence="2" key="1">
    <citation type="submission" date="2021-06" db="EMBL/GenBank/DDBJ databases">
        <authorList>
            <person name="Kallberg Y."/>
            <person name="Tangrot J."/>
            <person name="Rosling A."/>
        </authorList>
    </citation>
    <scope>NUCLEOTIDE SEQUENCE</scope>
    <source>
        <strain evidence="2">CL551</strain>
    </source>
</reference>
<dbReference type="AlphaFoldDB" id="A0A9N8W3M0"/>
<evidence type="ECO:0000313" key="3">
    <source>
        <dbReference type="Proteomes" id="UP000789342"/>
    </source>
</evidence>
<dbReference type="Proteomes" id="UP000789342">
    <property type="component" value="Unassembled WGS sequence"/>
</dbReference>
<proteinExistence type="predicted"/>
<comment type="caution">
    <text evidence="2">The sequence shown here is derived from an EMBL/GenBank/DDBJ whole genome shotgun (WGS) entry which is preliminary data.</text>
</comment>
<evidence type="ECO:0000313" key="2">
    <source>
        <dbReference type="EMBL" id="CAG8470941.1"/>
    </source>
</evidence>
<feature type="region of interest" description="Disordered" evidence="1">
    <location>
        <begin position="110"/>
        <end position="146"/>
    </location>
</feature>
<feature type="compositionally biased region" description="Basic and acidic residues" evidence="1">
    <location>
        <begin position="121"/>
        <end position="146"/>
    </location>
</feature>